<dbReference type="EMBL" id="JQBZ01000025">
    <property type="protein sequence ID" value="KRN88840.1"/>
    <property type="molecule type" value="Genomic_DNA"/>
</dbReference>
<gene>
    <name evidence="11" type="ORF">IV53_GL000810</name>
</gene>
<dbReference type="OrthoDB" id="9766150at2"/>
<keyword evidence="6" id="KW-0464">Manganese</keyword>
<evidence type="ECO:0000256" key="8">
    <source>
        <dbReference type="ARBA" id="ARBA00047820"/>
    </source>
</evidence>
<dbReference type="Pfam" id="PF02833">
    <property type="entry name" value="DHHA2"/>
    <property type="match status" value="1"/>
</dbReference>
<evidence type="ECO:0000256" key="5">
    <source>
        <dbReference type="ARBA" id="ARBA00022801"/>
    </source>
</evidence>
<name>A0A0R2KHL3_9LACO</name>
<dbReference type="GO" id="GO:0004427">
    <property type="term" value="F:inorganic diphosphate phosphatase activity"/>
    <property type="evidence" value="ECO:0007669"/>
    <property type="project" value="UniProtKB-EC"/>
</dbReference>
<proteinExistence type="inferred from homology"/>
<dbReference type="SMART" id="SM01131">
    <property type="entry name" value="DHHA2"/>
    <property type="match status" value="1"/>
</dbReference>
<dbReference type="eggNOG" id="COG1227">
    <property type="taxonomic scope" value="Bacteria"/>
</dbReference>
<organism evidence="11 12">
    <name type="scientific">Ligilactobacillus ceti DSM 22408</name>
    <dbReference type="NCBI Taxonomy" id="1122146"/>
    <lineage>
        <taxon>Bacteria</taxon>
        <taxon>Bacillati</taxon>
        <taxon>Bacillota</taxon>
        <taxon>Bacilli</taxon>
        <taxon>Lactobacillales</taxon>
        <taxon>Lactobacillaceae</taxon>
        <taxon>Ligilactobacillus</taxon>
    </lineage>
</organism>
<dbReference type="PANTHER" id="PTHR12112:SF22">
    <property type="entry name" value="MANGANESE-DEPENDENT INORGANIC PYROPHOSPHATASE-RELATED"/>
    <property type="match status" value="1"/>
</dbReference>
<comment type="similarity">
    <text evidence="2">Belongs to the PPase class C family.</text>
</comment>
<evidence type="ECO:0000256" key="4">
    <source>
        <dbReference type="ARBA" id="ARBA00022723"/>
    </source>
</evidence>
<dbReference type="FunFam" id="3.10.310.20:FF:000001">
    <property type="entry name" value="Probable manganese-dependent inorganic pyrophosphatase"/>
    <property type="match status" value="1"/>
</dbReference>
<keyword evidence="4" id="KW-0479">Metal-binding</keyword>
<evidence type="ECO:0000256" key="3">
    <source>
        <dbReference type="ARBA" id="ARBA00012146"/>
    </source>
</evidence>
<dbReference type="PANTHER" id="PTHR12112">
    <property type="entry name" value="BNIP - RELATED"/>
    <property type="match status" value="1"/>
</dbReference>
<dbReference type="InterPro" id="IPR004097">
    <property type="entry name" value="DHHA2"/>
</dbReference>
<comment type="caution">
    <text evidence="11">The sequence shown here is derived from an EMBL/GenBank/DDBJ whole genome shotgun (WGS) entry which is preliminary data.</text>
</comment>
<dbReference type="Proteomes" id="UP000051500">
    <property type="component" value="Unassembled WGS sequence"/>
</dbReference>
<keyword evidence="12" id="KW-1185">Reference proteome</keyword>
<evidence type="ECO:0000259" key="10">
    <source>
        <dbReference type="SMART" id="SM01131"/>
    </source>
</evidence>
<dbReference type="PATRIC" id="fig|1122146.4.peg.840"/>
<dbReference type="InterPro" id="IPR038763">
    <property type="entry name" value="DHH_sf"/>
</dbReference>
<evidence type="ECO:0000313" key="11">
    <source>
        <dbReference type="EMBL" id="KRN88840.1"/>
    </source>
</evidence>
<sequence>MKKIVFGHRNPDTDAIAAAKAYSYLKNQLGEETEAVALGTPNEETKYALNYFNEPVPRVVTKALPEYPEVILVDHNEAQQSIEDIREVTVTDLIDHHRIANFETAFPLYAHLEPVGCTCTIIFREFERHAVEIPAHIAGLMLSAIISDTLLFKSPTTTEMDQLVAEKLAEIAGVDCQVYGLEMLKAGTNLATKTAEELITADAKSFEMGGKTVRVDQVNTVDLDEVFAREAELRQAIEAQNAAEGYDLFLLMVTDILNSHTRLLVVGEPQDVVEKAFATKLVDNKAELPGVVSRKKQIVPQMQQAF</sequence>
<dbReference type="NCBIfam" id="NF003877">
    <property type="entry name" value="PRK05427.1"/>
    <property type="match status" value="1"/>
</dbReference>
<dbReference type="Gene3D" id="3.90.1640.10">
    <property type="entry name" value="inorganic pyrophosphatase (n-terminal core)"/>
    <property type="match status" value="1"/>
</dbReference>
<dbReference type="InterPro" id="IPR038222">
    <property type="entry name" value="DHHA2_dom_sf"/>
</dbReference>
<protein>
    <recommendedName>
        <fullName evidence="9">Probable manganese-dependent inorganic pyrophosphatase</fullName>
        <ecNumber evidence="3">3.6.1.1</ecNumber>
    </recommendedName>
    <alternativeName>
        <fullName evidence="7">Pyrophosphate phospho-hydrolase</fullName>
    </alternativeName>
</protein>
<dbReference type="RefSeq" id="WP_027107240.1">
    <property type="nucleotide sequence ID" value="NZ_JQBZ01000025.1"/>
</dbReference>
<dbReference type="STRING" id="1122146.IV53_GL000810"/>
<comment type="cofactor">
    <cofactor evidence="1">
        <name>Mn(2+)</name>
        <dbReference type="ChEBI" id="CHEBI:29035"/>
    </cofactor>
</comment>
<evidence type="ECO:0000256" key="6">
    <source>
        <dbReference type="ARBA" id="ARBA00023211"/>
    </source>
</evidence>
<dbReference type="InterPro" id="IPR001667">
    <property type="entry name" value="DDH_dom"/>
</dbReference>
<evidence type="ECO:0000256" key="1">
    <source>
        <dbReference type="ARBA" id="ARBA00001936"/>
    </source>
</evidence>
<dbReference type="Pfam" id="PF01368">
    <property type="entry name" value="DHH"/>
    <property type="match status" value="1"/>
</dbReference>
<dbReference type="AlphaFoldDB" id="A0A0R2KHL3"/>
<dbReference type="Gene3D" id="3.10.310.20">
    <property type="entry name" value="DHHA2 domain"/>
    <property type="match status" value="1"/>
</dbReference>
<dbReference type="GO" id="GO:0046872">
    <property type="term" value="F:metal ion binding"/>
    <property type="evidence" value="ECO:0007669"/>
    <property type="project" value="UniProtKB-KW"/>
</dbReference>
<evidence type="ECO:0000256" key="9">
    <source>
        <dbReference type="ARBA" id="ARBA00071223"/>
    </source>
</evidence>
<dbReference type="SUPFAM" id="SSF64182">
    <property type="entry name" value="DHH phosphoesterases"/>
    <property type="match status" value="1"/>
</dbReference>
<dbReference type="GO" id="GO:0005737">
    <property type="term" value="C:cytoplasm"/>
    <property type="evidence" value="ECO:0007669"/>
    <property type="project" value="InterPro"/>
</dbReference>
<feature type="domain" description="DHHA2" evidence="10">
    <location>
        <begin position="180"/>
        <end position="306"/>
    </location>
</feature>
<dbReference type="FunFam" id="3.90.1640.10:FF:000001">
    <property type="entry name" value="Probable manganese-dependent inorganic pyrophosphatase"/>
    <property type="match status" value="1"/>
</dbReference>
<evidence type="ECO:0000256" key="7">
    <source>
        <dbReference type="ARBA" id="ARBA00032535"/>
    </source>
</evidence>
<accession>A0A0R2KHL3</accession>
<comment type="catalytic activity">
    <reaction evidence="8">
        <text>diphosphate + H2O = 2 phosphate + H(+)</text>
        <dbReference type="Rhea" id="RHEA:24576"/>
        <dbReference type="ChEBI" id="CHEBI:15377"/>
        <dbReference type="ChEBI" id="CHEBI:15378"/>
        <dbReference type="ChEBI" id="CHEBI:33019"/>
        <dbReference type="ChEBI" id="CHEBI:43474"/>
        <dbReference type="EC" id="3.6.1.1"/>
    </reaction>
</comment>
<dbReference type="EC" id="3.6.1.1" evidence="3"/>
<reference evidence="11 12" key="1">
    <citation type="journal article" date="2015" name="Genome Announc.">
        <title>Expanding the biotechnology potential of lactobacilli through comparative genomics of 213 strains and associated genera.</title>
        <authorList>
            <person name="Sun Z."/>
            <person name="Harris H.M."/>
            <person name="McCann A."/>
            <person name="Guo C."/>
            <person name="Argimon S."/>
            <person name="Zhang W."/>
            <person name="Yang X."/>
            <person name="Jeffery I.B."/>
            <person name="Cooney J.C."/>
            <person name="Kagawa T.F."/>
            <person name="Liu W."/>
            <person name="Song Y."/>
            <person name="Salvetti E."/>
            <person name="Wrobel A."/>
            <person name="Rasinkangas P."/>
            <person name="Parkhill J."/>
            <person name="Rea M.C."/>
            <person name="O'Sullivan O."/>
            <person name="Ritari J."/>
            <person name="Douillard F.P."/>
            <person name="Paul Ross R."/>
            <person name="Yang R."/>
            <person name="Briner A.E."/>
            <person name="Felis G.E."/>
            <person name="de Vos W.M."/>
            <person name="Barrangou R."/>
            <person name="Klaenhammer T.R."/>
            <person name="Caufield P.W."/>
            <person name="Cui Y."/>
            <person name="Zhang H."/>
            <person name="O'Toole P.W."/>
        </authorList>
    </citation>
    <scope>NUCLEOTIDE SEQUENCE [LARGE SCALE GENOMIC DNA]</scope>
    <source>
        <strain evidence="11 12">DSM 22408</strain>
    </source>
</reference>
<keyword evidence="5" id="KW-0378">Hydrolase</keyword>
<evidence type="ECO:0000256" key="2">
    <source>
        <dbReference type="ARBA" id="ARBA00007350"/>
    </source>
</evidence>
<evidence type="ECO:0000313" key="12">
    <source>
        <dbReference type="Proteomes" id="UP000051500"/>
    </source>
</evidence>